<dbReference type="RefSeq" id="WP_115374259.1">
    <property type="nucleotide sequence ID" value="NZ_QASA01000001.1"/>
</dbReference>
<evidence type="ECO:0000256" key="1">
    <source>
        <dbReference type="SAM" id="MobiDB-lite"/>
    </source>
</evidence>
<dbReference type="OrthoDB" id="513524at2"/>
<organism evidence="2 3">
    <name type="scientific">Adhaeribacter pallidiroseus</name>
    <dbReference type="NCBI Taxonomy" id="2072847"/>
    <lineage>
        <taxon>Bacteria</taxon>
        <taxon>Pseudomonadati</taxon>
        <taxon>Bacteroidota</taxon>
        <taxon>Cytophagia</taxon>
        <taxon>Cytophagales</taxon>
        <taxon>Hymenobacteraceae</taxon>
        <taxon>Adhaeribacter</taxon>
    </lineage>
</organism>
<dbReference type="PANTHER" id="PTHR40630">
    <property type="entry name" value="POSSIBLE DNA-BINDING PROTEIN"/>
    <property type="match status" value="1"/>
</dbReference>
<feature type="region of interest" description="Disordered" evidence="1">
    <location>
        <begin position="30"/>
        <end position="51"/>
    </location>
</feature>
<name>A0A369QSR1_9BACT</name>
<dbReference type="PANTHER" id="PTHR40630:SF1">
    <property type="entry name" value="DNA-BINDING PROTEIN"/>
    <property type="match status" value="1"/>
</dbReference>
<keyword evidence="3" id="KW-1185">Reference proteome</keyword>
<accession>A0A369QSR1</accession>
<comment type="caution">
    <text evidence="2">The sequence shown here is derived from an EMBL/GenBank/DDBJ whole genome shotgun (WGS) entry which is preliminary data.</text>
</comment>
<evidence type="ECO:0000313" key="2">
    <source>
        <dbReference type="EMBL" id="RDC65208.1"/>
    </source>
</evidence>
<sequence>MKEATEQETAYHRFNELVNMSPAEIERWLSTEESNKVGQDSGDGESIGRKSARRIIEIKKTKKADLQEADYEHMHKVISYISRHMAQQPTHDLETSNWLYSLKNWGHDPLKK</sequence>
<dbReference type="EMBL" id="QASA01000001">
    <property type="protein sequence ID" value="RDC65208.1"/>
    <property type="molecule type" value="Genomic_DNA"/>
</dbReference>
<dbReference type="AlphaFoldDB" id="A0A369QSR1"/>
<proteinExistence type="predicted"/>
<dbReference type="Proteomes" id="UP000253919">
    <property type="component" value="Unassembled WGS sequence"/>
</dbReference>
<gene>
    <name evidence="2" type="ORF">AHMF7616_03838</name>
</gene>
<evidence type="ECO:0008006" key="4">
    <source>
        <dbReference type="Google" id="ProtNLM"/>
    </source>
</evidence>
<dbReference type="Pfam" id="PF11338">
    <property type="entry name" value="DUF3140"/>
    <property type="match status" value="1"/>
</dbReference>
<dbReference type="InterPro" id="IPR021487">
    <property type="entry name" value="DUF3140"/>
</dbReference>
<reference evidence="2 3" key="1">
    <citation type="submission" date="2018-04" db="EMBL/GenBank/DDBJ databases">
        <title>Adhaeribacter sp. HMF7616 genome sequencing and assembly.</title>
        <authorList>
            <person name="Kang H."/>
            <person name="Kang J."/>
            <person name="Cha I."/>
            <person name="Kim H."/>
            <person name="Joh K."/>
        </authorList>
    </citation>
    <scope>NUCLEOTIDE SEQUENCE [LARGE SCALE GENOMIC DNA]</scope>
    <source>
        <strain evidence="2 3">HMF7616</strain>
    </source>
</reference>
<evidence type="ECO:0000313" key="3">
    <source>
        <dbReference type="Proteomes" id="UP000253919"/>
    </source>
</evidence>
<protein>
    <recommendedName>
        <fullName evidence="4">DNA-binding protein</fullName>
    </recommendedName>
</protein>